<dbReference type="Proteomes" id="UP000317691">
    <property type="component" value="Unassembled WGS sequence"/>
</dbReference>
<protein>
    <recommendedName>
        <fullName evidence="5">FlgD Ig-like domain-containing protein</fullName>
    </recommendedName>
</protein>
<keyword evidence="2" id="KW-0732">Signal</keyword>
<name>A0A538TUS4_UNCEI</name>
<sequence length="1541" mass="158190">MKRIIRTLLPLACLASILLAAPAEAQIGLTASASQSPATVRPGQANVAYFRLQISTSVGSGTLTSLTLTNATTGPGDQTQRDSELGSLRLYIDDGDRNPDPTKDTLVPVAPTVVAGKIRFAGLNVPIQDGIFGATNYFHVVGNVPLLVRDGDALDLMIQAASDMTFQSGNTAGGTYPLNPAGNFPIDGMVAAQMTVNPVPAGTVLAGTQNARVLELVLPANGYEADQLQDLRLLNEGTAAAGSDITSLRAWVDGGDGIFDPQSDRLLGSLAFSSGLWRLTGLTEPVPAGGIRLFFGVDIGDLASEGRTIRLSLPATSPFGVGMISANDGPIDAVVRNPNFQTISAADRVTLTTSAVGASVVNPGDTKVQILHVLAKNTYSTAKTLSTLTVTNTTSGSGSQDDRDGEMSVTLRGDGNNNGVLNNSPSQDPILATAVFHNGKATFSGFAWPWTPGQTRHLFVTADVSMTGAKDPDVLSLNVSGSLDVDFGEPTRVVAVWPLDSGARLTVDGMLAAQVTNVGAPVATVGPGDGPILVLDVKVPRNGYALDLLDSLIVENRGDAVTSDIAALRLWRDGGDGTFSAGSGDDRDLGPLTFSGGRWRSALLADTLAGVDPSASHYFVGLTVSASPRDSATVRLAIPVGGIVVRSTNDGPIDARITNPQTITISNAPILVTMQIDPAASTVGQQVGVLMVARNVGGESVNGVVPTALAASGAGALTLASGPSPASFSLAPAASDTFRWTYTASGPGDVMLTGHAQGIGATSGLVRRSVDATSNTHQVFQSVSSIDYTATSSMPATVSRGQTDVIPLSLTFTNNGGAQAASVRLSALRIRVEDGTGAGIVPSDLLTAVTVGMGTTVLLRKTTLENAGAEVQLTLASPVTVDAAQSATLSLRLDISSSATASDFRVVISDSTWFAASDVNSGAPVNARLQGSTYPVRSGLARLVSPALNLDVAAVPAPPARVGRGQAGVPLLTLRVENPGQTGFTSDVRISSFEVTVSDTNGVAVPRASDYLGRIRVRTALQTLLSDRIVYATDGSTLTLVLSPPLTVPVNTPLDVFLTGDVATSAQLGAFQILLGDSATFAVTDASTGERVPALYATPTIVGPTITVEAAADTLAASGTPRFPPQVTVGKPDVAALTAKLRHPDAPGAARIRVDSLYVQCRDELRRPLTPSAYLDALRVLWNGVQIASVPNPPSTGGTVGVALPSPVLEPGDTDSLDIRVDISAAAPAGYIELAVFAGGIRAADANTGVATAVVPESGTEFPLTSGLTHLVAPARDLVVGLESRMPATLAADGDTITVGRLTLRNVAAASSDSIFLDHLTLRAGDRDFGTVAFGAAASGAVAYVSGVPWAQSAALTADSTQATLVAGSPIGVPPSGSVVVELRTVLRPGATPPTFRVGCDAAGIGVVQPSSALLQVQVQPAPGSTFPMWTEAGSFGGLTLGESYSNYPNPFAGGRQSTTFAFYLRQAGRVTLRIVTPSGDGVATLLDNAARPSGMNQSDLWDGRNGVGRVVRNGVYIAELTVKFDSGSHDRVIRKVAVVR</sequence>
<comment type="caution">
    <text evidence="3">The sequence shown here is derived from an EMBL/GenBank/DDBJ whole genome shotgun (WGS) entry which is preliminary data.</text>
</comment>
<evidence type="ECO:0000313" key="4">
    <source>
        <dbReference type="Proteomes" id="UP000317691"/>
    </source>
</evidence>
<feature type="signal peptide" evidence="2">
    <location>
        <begin position="1"/>
        <end position="25"/>
    </location>
</feature>
<feature type="region of interest" description="Disordered" evidence="1">
    <location>
        <begin position="390"/>
        <end position="419"/>
    </location>
</feature>
<feature type="compositionally biased region" description="Low complexity" evidence="1">
    <location>
        <begin position="390"/>
        <end position="399"/>
    </location>
</feature>
<gene>
    <name evidence="3" type="ORF">E6K79_00120</name>
</gene>
<evidence type="ECO:0008006" key="5">
    <source>
        <dbReference type="Google" id="ProtNLM"/>
    </source>
</evidence>
<dbReference type="Gene3D" id="2.60.40.4070">
    <property type="match status" value="1"/>
</dbReference>
<dbReference type="EMBL" id="VBOZ01000001">
    <property type="protein sequence ID" value="TMQ67355.1"/>
    <property type="molecule type" value="Genomic_DNA"/>
</dbReference>
<evidence type="ECO:0000256" key="2">
    <source>
        <dbReference type="SAM" id="SignalP"/>
    </source>
</evidence>
<evidence type="ECO:0000256" key="1">
    <source>
        <dbReference type="SAM" id="MobiDB-lite"/>
    </source>
</evidence>
<accession>A0A538TUS4</accession>
<evidence type="ECO:0000313" key="3">
    <source>
        <dbReference type="EMBL" id="TMQ67355.1"/>
    </source>
</evidence>
<organism evidence="3 4">
    <name type="scientific">Eiseniibacteriota bacterium</name>
    <dbReference type="NCBI Taxonomy" id="2212470"/>
    <lineage>
        <taxon>Bacteria</taxon>
        <taxon>Candidatus Eiseniibacteriota</taxon>
    </lineage>
</organism>
<feature type="chain" id="PRO_5021780842" description="FlgD Ig-like domain-containing protein" evidence="2">
    <location>
        <begin position="26"/>
        <end position="1541"/>
    </location>
</feature>
<proteinExistence type="predicted"/>
<reference evidence="3 4" key="1">
    <citation type="journal article" date="2019" name="Nat. Microbiol.">
        <title>Mediterranean grassland soil C-N compound turnover is dependent on rainfall and depth, and is mediated by genomically divergent microorganisms.</title>
        <authorList>
            <person name="Diamond S."/>
            <person name="Andeer P.F."/>
            <person name="Li Z."/>
            <person name="Crits-Christoph A."/>
            <person name="Burstein D."/>
            <person name="Anantharaman K."/>
            <person name="Lane K.R."/>
            <person name="Thomas B.C."/>
            <person name="Pan C."/>
            <person name="Northen T.R."/>
            <person name="Banfield J.F."/>
        </authorList>
    </citation>
    <scope>NUCLEOTIDE SEQUENCE [LARGE SCALE GENOMIC DNA]</scope>
    <source>
        <strain evidence="3">WS_9</strain>
    </source>
</reference>